<gene>
    <name evidence="7" type="ORF">N5A92_25025</name>
</gene>
<feature type="transmembrane region" description="Helical" evidence="5">
    <location>
        <begin position="20"/>
        <end position="39"/>
    </location>
</feature>
<dbReference type="InterPro" id="IPR037185">
    <property type="entry name" value="EmrE-like"/>
</dbReference>
<dbReference type="SUPFAM" id="SSF103481">
    <property type="entry name" value="Multidrug resistance efflux transporter EmrE"/>
    <property type="match status" value="1"/>
</dbReference>
<dbReference type="EMBL" id="JAOCZP010000012">
    <property type="protein sequence ID" value="MCT7378280.1"/>
    <property type="molecule type" value="Genomic_DNA"/>
</dbReference>
<feature type="transmembrane region" description="Helical" evidence="5">
    <location>
        <begin position="76"/>
        <end position="97"/>
    </location>
</feature>
<dbReference type="RefSeq" id="WP_260907152.1">
    <property type="nucleotide sequence ID" value="NZ_JAOCZP010000012.1"/>
</dbReference>
<evidence type="ECO:0000259" key="6">
    <source>
        <dbReference type="Pfam" id="PF00892"/>
    </source>
</evidence>
<reference evidence="7 8" key="1">
    <citation type="submission" date="2022-09" db="EMBL/GenBank/DDBJ databases">
        <title>Chelativorans salina sp. nov., a novel slightly halophilic bacterium isolated from a saline lake sediment enrichment.</title>
        <authorList>
            <person name="Gao L."/>
            <person name="Fang B.-Z."/>
            <person name="Li W.-J."/>
        </authorList>
    </citation>
    <scope>NUCLEOTIDE SEQUENCE [LARGE SCALE GENOMIC DNA]</scope>
    <source>
        <strain evidence="7 8">EGI FJ00035</strain>
    </source>
</reference>
<keyword evidence="3 5" id="KW-1133">Transmembrane helix</keyword>
<keyword evidence="8" id="KW-1185">Reference proteome</keyword>
<evidence type="ECO:0000256" key="1">
    <source>
        <dbReference type="ARBA" id="ARBA00004141"/>
    </source>
</evidence>
<sequence length="105" mass="11178">MQQARIDARVPQCGYCESGTIMAAAGLLVATTAAAYLIYFRVLKTAGATNLLLVTMLIPVTAILLGFLFLGETLSLSELTGMALIAFGLLSIDGRIWRGILAERT</sequence>
<dbReference type="Proteomes" id="UP001320831">
    <property type="component" value="Unassembled WGS sequence"/>
</dbReference>
<dbReference type="InterPro" id="IPR000620">
    <property type="entry name" value="EamA_dom"/>
</dbReference>
<dbReference type="Gene3D" id="1.10.150.120">
    <property type="entry name" value="[2Fe-2S]-binding domain"/>
    <property type="match status" value="1"/>
</dbReference>
<accession>A0ABT2LUR7</accession>
<evidence type="ECO:0000313" key="7">
    <source>
        <dbReference type="EMBL" id="MCT7378280.1"/>
    </source>
</evidence>
<feature type="domain" description="EamA" evidence="6">
    <location>
        <begin position="21"/>
        <end position="90"/>
    </location>
</feature>
<dbReference type="Pfam" id="PF00892">
    <property type="entry name" value="EamA"/>
    <property type="match status" value="1"/>
</dbReference>
<comment type="caution">
    <text evidence="7">The sequence shown here is derived from an EMBL/GenBank/DDBJ whole genome shotgun (WGS) entry which is preliminary data.</text>
</comment>
<keyword evidence="2 5" id="KW-0812">Transmembrane</keyword>
<evidence type="ECO:0000256" key="2">
    <source>
        <dbReference type="ARBA" id="ARBA00022692"/>
    </source>
</evidence>
<evidence type="ECO:0000256" key="4">
    <source>
        <dbReference type="ARBA" id="ARBA00023136"/>
    </source>
</evidence>
<keyword evidence="4 5" id="KW-0472">Membrane</keyword>
<dbReference type="InterPro" id="IPR050638">
    <property type="entry name" value="AA-Vitamin_Transporters"/>
</dbReference>
<organism evidence="7 8">
    <name type="scientific">Chelativorans salis</name>
    <dbReference type="NCBI Taxonomy" id="2978478"/>
    <lineage>
        <taxon>Bacteria</taxon>
        <taxon>Pseudomonadati</taxon>
        <taxon>Pseudomonadota</taxon>
        <taxon>Alphaproteobacteria</taxon>
        <taxon>Hyphomicrobiales</taxon>
        <taxon>Phyllobacteriaceae</taxon>
        <taxon>Chelativorans</taxon>
    </lineage>
</organism>
<evidence type="ECO:0000313" key="8">
    <source>
        <dbReference type="Proteomes" id="UP001320831"/>
    </source>
</evidence>
<name>A0ABT2LUR7_9HYPH</name>
<comment type="subcellular location">
    <subcellularLocation>
        <location evidence="1">Membrane</location>
        <topology evidence="1">Multi-pass membrane protein</topology>
    </subcellularLocation>
</comment>
<dbReference type="PANTHER" id="PTHR32322:SF9">
    <property type="entry name" value="AMINO-ACID METABOLITE EFFLUX PUMP-RELATED"/>
    <property type="match status" value="1"/>
</dbReference>
<proteinExistence type="predicted"/>
<dbReference type="PANTHER" id="PTHR32322">
    <property type="entry name" value="INNER MEMBRANE TRANSPORTER"/>
    <property type="match status" value="1"/>
</dbReference>
<evidence type="ECO:0000256" key="5">
    <source>
        <dbReference type="SAM" id="Phobius"/>
    </source>
</evidence>
<protein>
    <submittedName>
        <fullName evidence="7">EamA family transporter</fullName>
    </submittedName>
</protein>
<evidence type="ECO:0000256" key="3">
    <source>
        <dbReference type="ARBA" id="ARBA00022989"/>
    </source>
</evidence>
<feature type="transmembrane region" description="Helical" evidence="5">
    <location>
        <begin position="51"/>
        <end position="70"/>
    </location>
</feature>